<evidence type="ECO:0000256" key="11">
    <source>
        <dbReference type="ARBA" id="ARBA00023306"/>
    </source>
</evidence>
<dbReference type="InterPro" id="IPR036097">
    <property type="entry name" value="HisK_dim/P_sf"/>
</dbReference>
<dbReference type="GO" id="GO:0000155">
    <property type="term" value="F:phosphorelay sensor kinase activity"/>
    <property type="evidence" value="ECO:0007669"/>
    <property type="project" value="InterPro"/>
</dbReference>
<comment type="subcellular location">
    <subcellularLocation>
        <location evidence="2">Membrane</location>
    </subcellularLocation>
</comment>
<dbReference type="Gene3D" id="3.40.50.2300">
    <property type="match status" value="1"/>
</dbReference>
<keyword evidence="7" id="KW-0418">Kinase</keyword>
<dbReference type="PROSITE" id="PS50112">
    <property type="entry name" value="PAS"/>
    <property type="match status" value="3"/>
</dbReference>
<dbReference type="Pfam" id="PF02518">
    <property type="entry name" value="HATPase_c"/>
    <property type="match status" value="1"/>
</dbReference>
<dbReference type="Gene3D" id="3.30.565.10">
    <property type="entry name" value="Histidine kinase-like ATPase, C-terminal domain"/>
    <property type="match status" value="1"/>
</dbReference>
<evidence type="ECO:0000313" key="20">
    <source>
        <dbReference type="Proteomes" id="UP000231019"/>
    </source>
</evidence>
<dbReference type="Pfam" id="PF08448">
    <property type="entry name" value="PAS_4"/>
    <property type="match status" value="1"/>
</dbReference>
<dbReference type="PROSITE" id="PS50113">
    <property type="entry name" value="PAC"/>
    <property type="match status" value="3"/>
</dbReference>
<protein>
    <recommendedName>
        <fullName evidence="3">histidine kinase</fullName>
        <ecNumber evidence="3">2.7.13.3</ecNumber>
    </recommendedName>
</protein>
<dbReference type="CDD" id="cd00130">
    <property type="entry name" value="PAS"/>
    <property type="match status" value="2"/>
</dbReference>
<comment type="caution">
    <text evidence="19">The sequence shown here is derived from an EMBL/GenBank/DDBJ whole genome shotgun (WGS) entry which is preliminary data.</text>
</comment>
<evidence type="ECO:0000256" key="5">
    <source>
        <dbReference type="ARBA" id="ARBA00022679"/>
    </source>
</evidence>
<feature type="domain" description="PAC" evidence="18">
    <location>
        <begin position="582"/>
        <end position="634"/>
    </location>
</feature>
<evidence type="ECO:0000259" key="18">
    <source>
        <dbReference type="PROSITE" id="PS50113"/>
    </source>
</evidence>
<dbReference type="GO" id="GO:0009927">
    <property type="term" value="F:histidine phosphotransfer kinase activity"/>
    <property type="evidence" value="ECO:0007669"/>
    <property type="project" value="TreeGrafter"/>
</dbReference>
<dbReference type="CDD" id="cd17546">
    <property type="entry name" value="REC_hyHK_CKI1_RcsC-like"/>
    <property type="match status" value="1"/>
</dbReference>
<dbReference type="EMBL" id="PFFQ01000061">
    <property type="protein sequence ID" value="PIW14348.1"/>
    <property type="molecule type" value="Genomic_DNA"/>
</dbReference>
<evidence type="ECO:0000256" key="2">
    <source>
        <dbReference type="ARBA" id="ARBA00004370"/>
    </source>
</evidence>
<dbReference type="SMART" id="SM00086">
    <property type="entry name" value="PAC"/>
    <property type="match status" value="2"/>
</dbReference>
<reference evidence="19 20" key="1">
    <citation type="submission" date="2017-09" db="EMBL/GenBank/DDBJ databases">
        <title>Depth-based differentiation of microbial function through sediment-hosted aquifers and enrichment of novel symbionts in the deep terrestrial subsurface.</title>
        <authorList>
            <person name="Probst A.J."/>
            <person name="Ladd B."/>
            <person name="Jarett J.K."/>
            <person name="Geller-Mcgrath D.E."/>
            <person name="Sieber C.M."/>
            <person name="Emerson J.B."/>
            <person name="Anantharaman K."/>
            <person name="Thomas B.C."/>
            <person name="Malmstrom R."/>
            <person name="Stieglmeier M."/>
            <person name="Klingl A."/>
            <person name="Woyke T."/>
            <person name="Ryan C.M."/>
            <person name="Banfield J.F."/>
        </authorList>
    </citation>
    <scope>NUCLEOTIDE SEQUENCE [LARGE SCALE GENOMIC DNA]</scope>
    <source>
        <strain evidence="19">CG17_big_fil_post_rev_8_21_14_2_50_48_46</strain>
    </source>
</reference>
<dbReference type="NCBIfam" id="TIGR00229">
    <property type="entry name" value="sensory_box"/>
    <property type="match status" value="2"/>
</dbReference>
<feature type="domain" description="PAS" evidence="17">
    <location>
        <begin position="382"/>
        <end position="424"/>
    </location>
</feature>
<evidence type="ECO:0000256" key="6">
    <source>
        <dbReference type="ARBA" id="ARBA00022741"/>
    </source>
</evidence>
<evidence type="ECO:0000313" key="19">
    <source>
        <dbReference type="EMBL" id="PIW14348.1"/>
    </source>
</evidence>
<dbReference type="AlphaFoldDB" id="A0A2M7FYD6"/>
<evidence type="ECO:0000256" key="10">
    <source>
        <dbReference type="ARBA" id="ARBA00023136"/>
    </source>
</evidence>
<dbReference type="InterPro" id="IPR000700">
    <property type="entry name" value="PAS-assoc_C"/>
</dbReference>
<dbReference type="PROSITE" id="PS50109">
    <property type="entry name" value="HIS_KIN"/>
    <property type="match status" value="1"/>
</dbReference>
<dbReference type="GO" id="GO:0005524">
    <property type="term" value="F:ATP binding"/>
    <property type="evidence" value="ECO:0007669"/>
    <property type="project" value="UniProtKB-KW"/>
</dbReference>
<keyword evidence="6" id="KW-0547">Nucleotide-binding</keyword>
<dbReference type="SMART" id="SM00091">
    <property type="entry name" value="PAS"/>
    <property type="match status" value="4"/>
</dbReference>
<dbReference type="SMART" id="SM00448">
    <property type="entry name" value="REC"/>
    <property type="match status" value="1"/>
</dbReference>
<dbReference type="Pfam" id="PF13426">
    <property type="entry name" value="PAS_9"/>
    <property type="match status" value="1"/>
</dbReference>
<dbReference type="InterPro" id="IPR000014">
    <property type="entry name" value="PAS"/>
</dbReference>
<dbReference type="InterPro" id="IPR011006">
    <property type="entry name" value="CheY-like_superfamily"/>
</dbReference>
<dbReference type="InterPro" id="IPR013655">
    <property type="entry name" value="PAS_fold_3"/>
</dbReference>
<feature type="coiled-coil region" evidence="13">
    <location>
        <begin position="619"/>
        <end position="652"/>
    </location>
</feature>
<evidence type="ECO:0000256" key="14">
    <source>
        <dbReference type="SAM" id="MobiDB-lite"/>
    </source>
</evidence>
<evidence type="ECO:0000259" key="15">
    <source>
        <dbReference type="PROSITE" id="PS50109"/>
    </source>
</evidence>
<dbReference type="PANTHER" id="PTHR43047">
    <property type="entry name" value="TWO-COMPONENT HISTIDINE PROTEIN KINASE"/>
    <property type="match status" value="1"/>
</dbReference>
<dbReference type="Gene3D" id="1.10.287.130">
    <property type="match status" value="1"/>
</dbReference>
<evidence type="ECO:0000259" key="16">
    <source>
        <dbReference type="PROSITE" id="PS50110"/>
    </source>
</evidence>
<dbReference type="CDD" id="cd00082">
    <property type="entry name" value="HisKA"/>
    <property type="match status" value="1"/>
</dbReference>
<feature type="domain" description="PAS" evidence="17">
    <location>
        <begin position="508"/>
        <end position="578"/>
    </location>
</feature>
<dbReference type="InterPro" id="IPR004358">
    <property type="entry name" value="Sig_transdc_His_kin-like_C"/>
</dbReference>
<dbReference type="Pfam" id="PF13188">
    <property type="entry name" value="PAS_8"/>
    <property type="match status" value="1"/>
</dbReference>
<keyword evidence="13" id="KW-0175">Coiled coil</keyword>
<dbReference type="PRINTS" id="PR00344">
    <property type="entry name" value="BCTRLSENSOR"/>
</dbReference>
<dbReference type="Pfam" id="PF08447">
    <property type="entry name" value="PAS_3"/>
    <property type="match status" value="1"/>
</dbReference>
<keyword evidence="5" id="KW-0808">Transferase</keyword>
<dbReference type="FunFam" id="3.30.565.10:FF:000010">
    <property type="entry name" value="Sensor histidine kinase RcsC"/>
    <property type="match status" value="1"/>
</dbReference>
<feature type="domain" description="Histidine kinase" evidence="15">
    <location>
        <begin position="652"/>
        <end position="875"/>
    </location>
</feature>
<evidence type="ECO:0000259" key="17">
    <source>
        <dbReference type="PROSITE" id="PS50112"/>
    </source>
</evidence>
<dbReference type="SUPFAM" id="SSF55874">
    <property type="entry name" value="ATPase domain of HSP90 chaperone/DNA topoisomerase II/histidine kinase"/>
    <property type="match status" value="1"/>
</dbReference>
<keyword evidence="4 12" id="KW-0597">Phosphoprotein</keyword>
<evidence type="ECO:0000256" key="7">
    <source>
        <dbReference type="ARBA" id="ARBA00022777"/>
    </source>
</evidence>
<dbReference type="EC" id="2.7.13.3" evidence="3"/>
<evidence type="ECO:0000256" key="3">
    <source>
        <dbReference type="ARBA" id="ARBA00012438"/>
    </source>
</evidence>
<feature type="domain" description="PAS" evidence="17">
    <location>
        <begin position="269"/>
        <end position="326"/>
    </location>
</feature>
<dbReference type="GO" id="GO:0005886">
    <property type="term" value="C:plasma membrane"/>
    <property type="evidence" value="ECO:0007669"/>
    <property type="project" value="TreeGrafter"/>
</dbReference>
<evidence type="ECO:0000256" key="12">
    <source>
        <dbReference type="PROSITE-ProRule" id="PRU00169"/>
    </source>
</evidence>
<gene>
    <name evidence="19" type="ORF">COW36_22315</name>
</gene>
<evidence type="ECO:0000256" key="8">
    <source>
        <dbReference type="ARBA" id="ARBA00022840"/>
    </source>
</evidence>
<dbReference type="Pfam" id="PF00072">
    <property type="entry name" value="Response_reg"/>
    <property type="match status" value="1"/>
</dbReference>
<feature type="domain" description="PAC" evidence="18">
    <location>
        <begin position="329"/>
        <end position="381"/>
    </location>
</feature>
<dbReference type="InterPro" id="IPR003594">
    <property type="entry name" value="HATPase_dom"/>
</dbReference>
<dbReference type="FunFam" id="1.10.287.130:FF:000038">
    <property type="entry name" value="Sensory transduction histidine kinase"/>
    <property type="match status" value="1"/>
</dbReference>
<feature type="domain" description="PAC" evidence="18">
    <location>
        <begin position="453"/>
        <end position="507"/>
    </location>
</feature>
<evidence type="ECO:0000256" key="13">
    <source>
        <dbReference type="SAM" id="Coils"/>
    </source>
</evidence>
<feature type="domain" description="Response regulatory" evidence="16">
    <location>
        <begin position="901"/>
        <end position="1017"/>
    </location>
</feature>
<evidence type="ECO:0000256" key="9">
    <source>
        <dbReference type="ARBA" id="ARBA00023012"/>
    </source>
</evidence>
<dbReference type="InterPro" id="IPR035965">
    <property type="entry name" value="PAS-like_dom_sf"/>
</dbReference>
<comment type="catalytic activity">
    <reaction evidence="1">
        <text>ATP + protein L-histidine = ADP + protein N-phospho-L-histidine.</text>
        <dbReference type="EC" id="2.7.13.3"/>
    </reaction>
</comment>
<evidence type="ECO:0000256" key="1">
    <source>
        <dbReference type="ARBA" id="ARBA00000085"/>
    </source>
</evidence>
<dbReference type="PANTHER" id="PTHR43047:SF72">
    <property type="entry name" value="OSMOSENSING HISTIDINE PROTEIN KINASE SLN1"/>
    <property type="match status" value="1"/>
</dbReference>
<feature type="compositionally biased region" description="Polar residues" evidence="14">
    <location>
        <begin position="1023"/>
        <end position="1035"/>
    </location>
</feature>
<dbReference type="InterPro" id="IPR036890">
    <property type="entry name" value="HATPase_C_sf"/>
</dbReference>
<dbReference type="InterPro" id="IPR003661">
    <property type="entry name" value="HisK_dim/P_dom"/>
</dbReference>
<dbReference type="InterPro" id="IPR001610">
    <property type="entry name" value="PAC"/>
</dbReference>
<accession>A0A2M7FYD6</accession>
<dbReference type="InterPro" id="IPR005467">
    <property type="entry name" value="His_kinase_dom"/>
</dbReference>
<dbReference type="SUPFAM" id="SSF52172">
    <property type="entry name" value="CheY-like"/>
    <property type="match status" value="1"/>
</dbReference>
<dbReference type="PROSITE" id="PS50110">
    <property type="entry name" value="RESPONSE_REGULATORY"/>
    <property type="match status" value="1"/>
</dbReference>
<dbReference type="InterPro" id="IPR001789">
    <property type="entry name" value="Sig_transdc_resp-reg_receiver"/>
</dbReference>
<evidence type="ECO:0000256" key="4">
    <source>
        <dbReference type="ARBA" id="ARBA00022553"/>
    </source>
</evidence>
<keyword evidence="11" id="KW-0131">Cell cycle</keyword>
<dbReference type="InterPro" id="IPR013656">
    <property type="entry name" value="PAS_4"/>
</dbReference>
<dbReference type="Pfam" id="PF00512">
    <property type="entry name" value="HisKA"/>
    <property type="match status" value="1"/>
</dbReference>
<name>A0A2M7FYD6_9BACT</name>
<dbReference type="SUPFAM" id="SSF47384">
    <property type="entry name" value="Homodimeric domain of signal transducing histidine kinase"/>
    <property type="match status" value="1"/>
</dbReference>
<dbReference type="SMART" id="SM00388">
    <property type="entry name" value="HisKA"/>
    <property type="match status" value="1"/>
</dbReference>
<feature type="modified residue" description="4-aspartylphosphate" evidence="12">
    <location>
        <position position="950"/>
    </location>
</feature>
<organism evidence="19 20">
    <name type="scientific">bacterium (Candidatus Blackallbacteria) CG17_big_fil_post_rev_8_21_14_2_50_48_46</name>
    <dbReference type="NCBI Taxonomy" id="2014261"/>
    <lineage>
        <taxon>Bacteria</taxon>
        <taxon>Candidatus Blackallbacteria</taxon>
    </lineage>
</organism>
<dbReference type="Gene3D" id="3.30.450.20">
    <property type="entry name" value="PAS domain"/>
    <property type="match status" value="4"/>
</dbReference>
<sequence length="1134" mass="128497">MSILNSQILQLISTRLPFSLLNLSAKGEIEGVDGHVLIAGRHDLKGTNAKELFPQLEGLLQLSSGFEYFQSIQTAPDYRIFDVYLLQNEASASGGRLLLVVDSTAQRLAENKFQYLFEQSTDAVLVLDSHGIRESNDAAVHLLGCADQQELLSCRHLAVFSPATQPSGQASIASFLEQTEIARQKGTHRFEWLFQKSSGDYLPTEITLVVLPTVPEEILCIMHDLTARKALEWVAESMAARRSAEAKLLEKERLFEDIAANVPGILYQFVEDPQGRQYFPFISQGVEHMFGISAHSVMHSPNSPLQIHPEDQESYQRALKDSAATLSPWGWEGRILRHNTGEPVWVRGRALPQSLETGGVCWTGAMLNITERKQIEIELERQKQFVRRVIDTIPHLVFVNDESGHFLMVNEATARFFDKTVEELQTYKSLPPENPRQTNFLFYNAIDKQVLIERTPIQLEEKIALKNREIWFDTIKTPIETPMGQIGVLGVSTDITERKQTEEQLRQNQAQFSSAFENAAIGMALVLPSGYFLRVNDSLCLLLGFSSDELLQRSFQEITHPEDLSADLEYTQELLQNKRSSYQMEKRYYHKQGHIVWVLLSISLVRDEQETPLFFIAQIEDITQRKQAEEALVAAKEEAERANRAKSEFLANMSHEIRTPLNAVIGFSELLESQVENIQQRNYLASIKAGGKSLLTLINDLLDLSKIEAGRLEIVPEAVRLRHLLSEIEQIFAQKTDEKKLRFILEIDPTLPESLLLDEIRLRQVLLNLVGNAIKFTHEGYVALRAMATSSPADASSVDLMLIIEDTGIGIEPEAQETIFEAFLQEDSHTTKRYGGTGLGLTITRRLVEMMNGSIQLESIPGQGSIFQVCLKQVPIVTLFSHEEQEKENLPEQILFTPDSHVLIVDDVEINRRLMLEMLKRYQFKLSEAENGQTALDLIQQEKPDLIFMDIRMPVMDGYEAIQILRQDPKFKDIPVIALTASVLEQDRHNIMKAGFDVYLHKPATLKQIIEVMANYLPYSSQSKPISAPNPSGESNPEPDISPQKKADFQAVWDEKLKKLYESTLRNKNFRKIGEFANVLEDQGKRLELLAFIQLGNDLQNAVKRFDIEAVNRILEQLENILPPYLNTESKSVP</sequence>
<keyword evidence="10" id="KW-0472">Membrane</keyword>
<dbReference type="Proteomes" id="UP000231019">
    <property type="component" value="Unassembled WGS sequence"/>
</dbReference>
<keyword evidence="9" id="KW-0902">Two-component regulatory system</keyword>
<feature type="region of interest" description="Disordered" evidence="14">
    <location>
        <begin position="1023"/>
        <end position="1044"/>
    </location>
</feature>
<proteinExistence type="predicted"/>
<keyword evidence="8" id="KW-0067">ATP-binding</keyword>
<dbReference type="SMART" id="SM00387">
    <property type="entry name" value="HATPase_c"/>
    <property type="match status" value="1"/>
</dbReference>
<dbReference type="SUPFAM" id="SSF55785">
    <property type="entry name" value="PYP-like sensor domain (PAS domain)"/>
    <property type="match status" value="4"/>
</dbReference>
<dbReference type="CDD" id="cd16922">
    <property type="entry name" value="HATPase_EvgS-ArcB-TorS-like"/>
    <property type="match status" value="1"/>
</dbReference>